<keyword evidence="1" id="KW-1133">Transmembrane helix</keyword>
<name>A0A803N479_CHEQI</name>
<evidence type="ECO:0000313" key="3">
    <source>
        <dbReference type="Proteomes" id="UP000596660"/>
    </source>
</evidence>
<keyword evidence="1" id="KW-0812">Transmembrane</keyword>
<accession>A0A803N479</accession>
<proteinExistence type="predicted"/>
<keyword evidence="1" id="KW-0472">Membrane</keyword>
<protein>
    <submittedName>
        <fullName evidence="2">Uncharacterized protein</fullName>
    </submittedName>
</protein>
<reference evidence="2" key="1">
    <citation type="journal article" date="2017" name="Nature">
        <title>The genome of Chenopodium quinoa.</title>
        <authorList>
            <person name="Jarvis D.E."/>
            <person name="Ho Y.S."/>
            <person name="Lightfoot D.J."/>
            <person name="Schmoeckel S.M."/>
            <person name="Li B."/>
            <person name="Borm T.J.A."/>
            <person name="Ohyanagi H."/>
            <person name="Mineta K."/>
            <person name="Michell C.T."/>
            <person name="Saber N."/>
            <person name="Kharbatia N.M."/>
            <person name="Rupper R.R."/>
            <person name="Sharp A.R."/>
            <person name="Dally N."/>
            <person name="Boughton B.A."/>
            <person name="Woo Y.H."/>
            <person name="Gao G."/>
            <person name="Schijlen E.G.W.M."/>
            <person name="Guo X."/>
            <person name="Momin A.A."/>
            <person name="Negrao S."/>
            <person name="Al-Babili S."/>
            <person name="Gehring C."/>
            <person name="Roessner U."/>
            <person name="Jung C."/>
            <person name="Murphy K."/>
            <person name="Arold S.T."/>
            <person name="Gojobori T."/>
            <person name="van der Linden C.G."/>
            <person name="van Loo E.N."/>
            <person name="Jellen E.N."/>
            <person name="Maughan P.J."/>
            <person name="Tester M."/>
        </authorList>
    </citation>
    <scope>NUCLEOTIDE SEQUENCE [LARGE SCALE GENOMIC DNA]</scope>
    <source>
        <strain evidence="2">cv. PI 614886</strain>
    </source>
</reference>
<dbReference type="AlphaFoldDB" id="A0A803N479"/>
<dbReference type="EnsemblPlants" id="AUR62040150-RA">
    <property type="protein sequence ID" value="AUR62040150-RA:cds"/>
    <property type="gene ID" value="AUR62040150"/>
</dbReference>
<evidence type="ECO:0000256" key="1">
    <source>
        <dbReference type="SAM" id="Phobius"/>
    </source>
</evidence>
<dbReference type="Gramene" id="AUR62040150-RA">
    <property type="protein sequence ID" value="AUR62040150-RA:cds"/>
    <property type="gene ID" value="AUR62040150"/>
</dbReference>
<keyword evidence="3" id="KW-1185">Reference proteome</keyword>
<dbReference type="Proteomes" id="UP000596660">
    <property type="component" value="Unplaced"/>
</dbReference>
<reference evidence="2" key="2">
    <citation type="submission" date="2021-03" db="UniProtKB">
        <authorList>
            <consortium name="EnsemblPlants"/>
        </authorList>
    </citation>
    <scope>IDENTIFICATION</scope>
</reference>
<feature type="transmembrane region" description="Helical" evidence="1">
    <location>
        <begin position="6"/>
        <end position="23"/>
    </location>
</feature>
<evidence type="ECO:0000313" key="2">
    <source>
        <dbReference type="EnsemblPlants" id="AUR62040150-RA:cds"/>
    </source>
</evidence>
<sequence length="342" mass="38381">MEIVRVIWVAAALYMMLMGYYKVMAIHPNRITIPFRPLLGQVVECLNFPEPVYGYVDKDRNNAFVRVKTECGRSEFVFFGGEANTIQESQERAAQKAILKMISHYGVRVNDFTADRARMYQLCSKLYKHKVVELCREKGLEMPTTQGNLGKRTTEDVVHVTMNYVDFLGAVVRKTGAEVSSLETIWAEGLGFVSWLTVSCPHNGTGMECIYSDPCAEVAAARQKTAKRAIHYLVTQYSLEVIDANYGLASEKGATCSDLKTKFYHFKERLAARSDRFPEGDCVTPTSERFQIPKPIVPPSAPMKRRSSAAMDTASSSAVRVTEPLVSCIPELETVWKRAKFA</sequence>
<organism evidence="2 3">
    <name type="scientific">Chenopodium quinoa</name>
    <name type="common">Quinoa</name>
    <dbReference type="NCBI Taxonomy" id="63459"/>
    <lineage>
        <taxon>Eukaryota</taxon>
        <taxon>Viridiplantae</taxon>
        <taxon>Streptophyta</taxon>
        <taxon>Embryophyta</taxon>
        <taxon>Tracheophyta</taxon>
        <taxon>Spermatophyta</taxon>
        <taxon>Magnoliopsida</taxon>
        <taxon>eudicotyledons</taxon>
        <taxon>Gunneridae</taxon>
        <taxon>Pentapetalae</taxon>
        <taxon>Caryophyllales</taxon>
        <taxon>Chenopodiaceae</taxon>
        <taxon>Chenopodioideae</taxon>
        <taxon>Atripliceae</taxon>
        <taxon>Chenopodium</taxon>
    </lineage>
</organism>